<comment type="caution">
    <text evidence="6">The sequence shown here is derived from an EMBL/GenBank/DDBJ whole genome shotgun (WGS) entry which is preliminary data.</text>
</comment>
<accession>A0A2U1K5H7</accession>
<organism evidence="6 7">
    <name type="scientific">Pueribacillus theae</name>
    <dbReference type="NCBI Taxonomy" id="2171751"/>
    <lineage>
        <taxon>Bacteria</taxon>
        <taxon>Bacillati</taxon>
        <taxon>Bacillota</taxon>
        <taxon>Bacilli</taxon>
        <taxon>Bacillales</taxon>
        <taxon>Bacillaceae</taxon>
        <taxon>Pueribacillus</taxon>
    </lineage>
</organism>
<evidence type="ECO:0000259" key="5">
    <source>
        <dbReference type="PROSITE" id="PS51194"/>
    </source>
</evidence>
<dbReference type="Pfam" id="PF00271">
    <property type="entry name" value="Helicase_C"/>
    <property type="match status" value="1"/>
</dbReference>
<proteinExistence type="predicted"/>
<keyword evidence="1" id="KW-0547">Nucleotide-binding</keyword>
<dbReference type="PANTHER" id="PTHR30580:SF1">
    <property type="entry name" value="COMF OPERON PROTEIN 1"/>
    <property type="match status" value="1"/>
</dbReference>
<dbReference type="InterPro" id="IPR001650">
    <property type="entry name" value="Helicase_C-like"/>
</dbReference>
<dbReference type="GO" id="GO:0005524">
    <property type="term" value="F:ATP binding"/>
    <property type="evidence" value="ECO:0007669"/>
    <property type="project" value="UniProtKB-KW"/>
</dbReference>
<dbReference type="SMART" id="SM00487">
    <property type="entry name" value="DEXDc"/>
    <property type="match status" value="1"/>
</dbReference>
<dbReference type="Pfam" id="PF04851">
    <property type="entry name" value="ResIII"/>
    <property type="match status" value="1"/>
</dbReference>
<dbReference type="GO" id="GO:0043138">
    <property type="term" value="F:3'-5' DNA helicase activity"/>
    <property type="evidence" value="ECO:0007669"/>
    <property type="project" value="TreeGrafter"/>
</dbReference>
<keyword evidence="7" id="KW-1185">Reference proteome</keyword>
<dbReference type="FunFam" id="3.40.50.300:FF:001736">
    <property type="entry name" value="COMF operon protein 1"/>
    <property type="match status" value="1"/>
</dbReference>
<dbReference type="InterPro" id="IPR027417">
    <property type="entry name" value="P-loop_NTPase"/>
</dbReference>
<keyword evidence="2" id="KW-0067">ATP-binding</keyword>
<dbReference type="Gene3D" id="3.40.50.300">
    <property type="entry name" value="P-loop containing nucleotide triphosphate hydrolases"/>
    <property type="match status" value="2"/>
</dbReference>
<dbReference type="InterPro" id="IPR006935">
    <property type="entry name" value="Helicase/UvrB_N"/>
</dbReference>
<feature type="domain" description="Helicase C-terminal" evidence="5">
    <location>
        <begin position="354"/>
        <end position="504"/>
    </location>
</feature>
<gene>
    <name evidence="6" type="ORF">DCC39_05265</name>
</gene>
<evidence type="ECO:0000313" key="6">
    <source>
        <dbReference type="EMBL" id="PWA12632.1"/>
    </source>
</evidence>
<keyword evidence="6" id="KW-0347">Helicase</keyword>
<evidence type="ECO:0000259" key="4">
    <source>
        <dbReference type="PROSITE" id="PS51192"/>
    </source>
</evidence>
<dbReference type="GO" id="GO:0006270">
    <property type="term" value="P:DNA replication initiation"/>
    <property type="evidence" value="ECO:0007669"/>
    <property type="project" value="TreeGrafter"/>
</dbReference>
<dbReference type="GO" id="GO:0003677">
    <property type="term" value="F:DNA binding"/>
    <property type="evidence" value="ECO:0007669"/>
    <property type="project" value="UniProtKB-KW"/>
</dbReference>
<name>A0A2U1K5H7_9BACI</name>
<dbReference type="CDD" id="cd17925">
    <property type="entry name" value="DEXDc_ComFA"/>
    <property type="match status" value="1"/>
</dbReference>
<evidence type="ECO:0000256" key="3">
    <source>
        <dbReference type="ARBA" id="ARBA00023125"/>
    </source>
</evidence>
<dbReference type="SUPFAM" id="SSF52540">
    <property type="entry name" value="P-loop containing nucleoside triphosphate hydrolases"/>
    <property type="match status" value="1"/>
</dbReference>
<dbReference type="RefSeq" id="WP_116553836.1">
    <property type="nucleotide sequence ID" value="NZ_QCZG01000007.1"/>
</dbReference>
<dbReference type="EMBL" id="QCZG01000007">
    <property type="protein sequence ID" value="PWA12632.1"/>
    <property type="molecule type" value="Genomic_DNA"/>
</dbReference>
<keyword evidence="3" id="KW-0238">DNA-binding</keyword>
<dbReference type="SMART" id="SM00490">
    <property type="entry name" value="HELICc"/>
    <property type="match status" value="1"/>
</dbReference>
<dbReference type="PANTHER" id="PTHR30580">
    <property type="entry name" value="PRIMOSOMAL PROTEIN N"/>
    <property type="match status" value="1"/>
</dbReference>
<evidence type="ECO:0000256" key="1">
    <source>
        <dbReference type="ARBA" id="ARBA00022741"/>
    </source>
</evidence>
<dbReference type="GO" id="GO:0016787">
    <property type="term" value="F:hydrolase activity"/>
    <property type="evidence" value="ECO:0007669"/>
    <property type="project" value="InterPro"/>
</dbReference>
<dbReference type="PROSITE" id="PS51194">
    <property type="entry name" value="HELICASE_CTER"/>
    <property type="match status" value="1"/>
</dbReference>
<evidence type="ECO:0000313" key="7">
    <source>
        <dbReference type="Proteomes" id="UP000245998"/>
    </source>
</evidence>
<dbReference type="GO" id="GO:0006310">
    <property type="term" value="P:DNA recombination"/>
    <property type="evidence" value="ECO:0007669"/>
    <property type="project" value="TreeGrafter"/>
</dbReference>
<dbReference type="OrthoDB" id="2077914at2"/>
<keyword evidence="6" id="KW-0378">Hydrolase</keyword>
<dbReference type="InterPro" id="IPR014001">
    <property type="entry name" value="Helicase_ATP-bd"/>
</dbReference>
<evidence type="ECO:0000256" key="2">
    <source>
        <dbReference type="ARBA" id="ARBA00022840"/>
    </source>
</evidence>
<dbReference type="PROSITE" id="PS51192">
    <property type="entry name" value="HELICASE_ATP_BIND_1"/>
    <property type="match status" value="1"/>
</dbReference>
<dbReference type="AlphaFoldDB" id="A0A2U1K5H7"/>
<dbReference type="Proteomes" id="UP000245998">
    <property type="component" value="Unassembled WGS sequence"/>
</dbReference>
<dbReference type="GO" id="GO:0006302">
    <property type="term" value="P:double-strand break repair"/>
    <property type="evidence" value="ECO:0007669"/>
    <property type="project" value="TreeGrafter"/>
</dbReference>
<sequence length="504" mass="57432">MRYASYSKNQQVLIHPEGIPFEGDSLSSFSAISRLDDFEQPPLDFAYPFSPTLQYRLQGKLLLLDELPFSIDFIHSHYLHGYVGYKKSITNESKQYCCHRCGNTVQRLFASFSCARCLEECTYCRKCLVMGRVSECTPLIYWCGSKTKPAQIADSLKWKGELSVQQTRAADAVLQAIERRHELLIWAVCGAGKTEILFEGLARAFSLGLRVCIATPRVDVVLELLPRLKEAFPKVIINALYGGSVDKEQDAQLIISTTHQLLRFQDWFDVMIVDEVDAFPYSMDRMLEFAVERSKKEGAPTIYLTATPNESFKIRAKEGTLPSVKIPIRFHRHPLPVPFFQWCGDWQKKLSKEQLPKVVHEWCKEKLRQKKQIFLFVPSVNMMKKVKEILASSFSGTFSGIDGVHAEDPERKEKIEKFRKGEIQLLVTTTILERGVTVPNIDVGILGAEDQIFTESALVQIAGRAGRSGKYPTGEVRYFHFGKTEEMMKALHHIEEMNEEAKTL</sequence>
<feature type="domain" description="Helicase ATP-binding" evidence="4">
    <location>
        <begin position="174"/>
        <end position="326"/>
    </location>
</feature>
<protein>
    <submittedName>
        <fullName evidence="6">DNA/RNA helicase</fullName>
    </submittedName>
</protein>
<reference evidence="6 7" key="1">
    <citation type="submission" date="2018-04" db="EMBL/GenBank/DDBJ databases">
        <title>Camelliibacillus theae gen. nov., sp. nov., isolated from Pu'er tea.</title>
        <authorList>
            <person name="Niu L."/>
        </authorList>
    </citation>
    <scope>NUCLEOTIDE SEQUENCE [LARGE SCALE GENOMIC DNA]</scope>
    <source>
        <strain evidence="6 7">T8</strain>
    </source>
</reference>